<dbReference type="PATRIC" id="fig|1335616.4.peg.700"/>
<accession>A0A0D1A754</accession>
<name>A0A0D1A754_9LACO</name>
<evidence type="ECO:0000256" key="1">
    <source>
        <dbReference type="SAM" id="MobiDB-lite"/>
    </source>
</evidence>
<proteinExistence type="predicted"/>
<protein>
    <submittedName>
        <fullName evidence="2">Uncharacterized protein</fullName>
    </submittedName>
</protein>
<organism evidence="2 3">
    <name type="scientific">Paucilactobacillus wasatchensis</name>
    <dbReference type="NCBI Taxonomy" id="1335616"/>
    <lineage>
        <taxon>Bacteria</taxon>
        <taxon>Bacillati</taxon>
        <taxon>Bacillota</taxon>
        <taxon>Bacilli</taxon>
        <taxon>Lactobacillales</taxon>
        <taxon>Lactobacillaceae</taxon>
        <taxon>Paucilactobacillus</taxon>
    </lineage>
</organism>
<sequence length="37" mass="4581">MQPQIDKMSQVERQMFDMKVAQLREKDEKKKRTRKKS</sequence>
<evidence type="ECO:0000313" key="3">
    <source>
        <dbReference type="Proteomes" id="UP000032279"/>
    </source>
</evidence>
<reference evidence="2 3" key="1">
    <citation type="submission" date="2013-08" db="EMBL/GenBank/DDBJ databases">
        <title>Lactobacillus wasatchii sp. WDC04, a late gas producing bacteria isolated from aged chedder cheese.</title>
        <authorList>
            <person name="Oberg C.J."/>
            <person name="Culumber M."/>
            <person name="McMahon D.J."/>
            <person name="Broadbent J.R."/>
            <person name="Oberg T.S."/>
            <person name="Ortaki F."/>
        </authorList>
    </citation>
    <scope>NUCLEOTIDE SEQUENCE [LARGE SCALE GENOMIC DNA]</scope>
    <source>
        <strain evidence="2 3">WDC04</strain>
    </source>
</reference>
<gene>
    <name evidence="2" type="ORF">WDC_0704</name>
</gene>
<comment type="caution">
    <text evidence="2">The sequence shown here is derived from an EMBL/GenBank/DDBJ whole genome shotgun (WGS) entry which is preliminary data.</text>
</comment>
<keyword evidence="3" id="KW-1185">Reference proteome</keyword>
<dbReference type="Proteomes" id="UP000032279">
    <property type="component" value="Unassembled WGS sequence"/>
</dbReference>
<dbReference type="AlphaFoldDB" id="A0A0D1A754"/>
<feature type="region of interest" description="Disordered" evidence="1">
    <location>
        <begin position="1"/>
        <end position="37"/>
    </location>
</feature>
<evidence type="ECO:0000313" key="2">
    <source>
        <dbReference type="EMBL" id="KIS03710.1"/>
    </source>
</evidence>
<dbReference type="EMBL" id="AWTT01000012">
    <property type="protein sequence ID" value="KIS03710.1"/>
    <property type="molecule type" value="Genomic_DNA"/>
</dbReference>